<dbReference type="eggNOG" id="COG2208">
    <property type="taxonomic scope" value="Bacteria"/>
</dbReference>
<dbReference type="Proteomes" id="UP000006054">
    <property type="component" value="Chromosome"/>
</dbReference>
<dbReference type="InterPro" id="IPR003018">
    <property type="entry name" value="GAF"/>
</dbReference>
<dbReference type="Pfam" id="PF07495">
    <property type="entry name" value="Y_Y_Y"/>
    <property type="match status" value="1"/>
</dbReference>
<dbReference type="PANTHER" id="PTHR43547">
    <property type="entry name" value="TWO-COMPONENT HISTIDINE KINASE"/>
    <property type="match status" value="1"/>
</dbReference>
<dbReference type="EMBL" id="CP003345">
    <property type="protein sequence ID" value="AFM02699.1"/>
    <property type="molecule type" value="Genomic_DNA"/>
</dbReference>
<dbReference type="STRING" id="880071.Fleli_0203"/>
<proteinExistence type="predicted"/>
<dbReference type="Gene3D" id="3.60.40.10">
    <property type="entry name" value="PPM-type phosphatase domain"/>
    <property type="match status" value="1"/>
</dbReference>
<dbReference type="InterPro" id="IPR013783">
    <property type="entry name" value="Ig-like_fold"/>
</dbReference>
<keyword evidence="5" id="KW-1185">Reference proteome</keyword>
<dbReference type="InterPro" id="IPR036457">
    <property type="entry name" value="PPM-type-like_dom_sf"/>
</dbReference>
<dbReference type="Gene3D" id="3.30.450.40">
    <property type="match status" value="1"/>
</dbReference>
<organism evidence="4 5">
    <name type="scientific">Bernardetia litoralis (strain ATCC 23117 / DSM 6794 / NBRC 15988 / NCIMB 1366 / Fx l1 / Sio-4)</name>
    <name type="common">Flexibacter litoralis</name>
    <dbReference type="NCBI Taxonomy" id="880071"/>
    <lineage>
        <taxon>Bacteria</taxon>
        <taxon>Pseudomonadati</taxon>
        <taxon>Bacteroidota</taxon>
        <taxon>Cytophagia</taxon>
        <taxon>Cytophagales</taxon>
        <taxon>Bernardetiaceae</taxon>
        <taxon>Bernardetia</taxon>
    </lineage>
</organism>
<dbReference type="PANTHER" id="PTHR43547:SF2">
    <property type="entry name" value="HYBRID SIGNAL TRANSDUCTION HISTIDINE KINASE C"/>
    <property type="match status" value="1"/>
</dbReference>
<evidence type="ECO:0000256" key="1">
    <source>
        <dbReference type="ARBA" id="ARBA00022553"/>
    </source>
</evidence>
<dbReference type="InterPro" id="IPR001932">
    <property type="entry name" value="PPM-type_phosphatase-like_dom"/>
</dbReference>
<dbReference type="SMART" id="SM00065">
    <property type="entry name" value="GAF"/>
    <property type="match status" value="1"/>
</dbReference>
<dbReference type="FunFam" id="2.60.40.10:FF:000791">
    <property type="entry name" value="Two-component system sensor histidine kinase/response regulator"/>
    <property type="match status" value="1"/>
</dbReference>
<dbReference type="SUPFAM" id="SSF55781">
    <property type="entry name" value="GAF domain-like"/>
    <property type="match status" value="1"/>
</dbReference>
<evidence type="ECO:0000313" key="4">
    <source>
        <dbReference type="EMBL" id="AFM02699.1"/>
    </source>
</evidence>
<dbReference type="Pfam" id="PF07494">
    <property type="entry name" value="Reg_prop"/>
    <property type="match status" value="8"/>
</dbReference>
<dbReference type="RefSeq" id="WP_014796164.1">
    <property type="nucleotide sequence ID" value="NC_018018.1"/>
</dbReference>
<feature type="domain" description="GAF" evidence="3">
    <location>
        <begin position="910"/>
        <end position="1061"/>
    </location>
</feature>
<evidence type="ECO:0000313" key="5">
    <source>
        <dbReference type="Proteomes" id="UP000006054"/>
    </source>
</evidence>
<dbReference type="eggNOG" id="COG2203">
    <property type="taxonomic scope" value="Bacteria"/>
</dbReference>
<dbReference type="GO" id="GO:0000155">
    <property type="term" value="F:phosphorelay sensor kinase activity"/>
    <property type="evidence" value="ECO:0007669"/>
    <property type="project" value="TreeGrafter"/>
</dbReference>
<dbReference type="InterPro" id="IPR011110">
    <property type="entry name" value="Reg_prop"/>
</dbReference>
<dbReference type="CDD" id="cd00146">
    <property type="entry name" value="PKD"/>
    <property type="match status" value="1"/>
</dbReference>
<dbReference type="InterPro" id="IPR015943">
    <property type="entry name" value="WD40/YVTN_repeat-like_dom_sf"/>
</dbReference>
<dbReference type="Pfam" id="PF13185">
    <property type="entry name" value="GAF_2"/>
    <property type="match status" value="1"/>
</dbReference>
<dbReference type="InterPro" id="IPR029016">
    <property type="entry name" value="GAF-like_dom_sf"/>
</dbReference>
<dbReference type="InterPro" id="IPR011123">
    <property type="entry name" value="Y_Y_Y"/>
</dbReference>
<name>I4AFG4_BERLS</name>
<feature type="coiled-coil region" evidence="2">
    <location>
        <begin position="850"/>
        <end position="894"/>
    </location>
</feature>
<dbReference type="HOGENOM" id="CLU_000445_28_2_10"/>
<dbReference type="OrthoDB" id="9763484at2"/>
<dbReference type="Pfam" id="PF07228">
    <property type="entry name" value="SpoIIE"/>
    <property type="match status" value="1"/>
</dbReference>
<evidence type="ECO:0000259" key="3">
    <source>
        <dbReference type="SMART" id="SM00065"/>
    </source>
</evidence>
<sequence precursor="true">MKYFWVIVLLFLYNFGFSQSQQLNEQELAFEIKSLDIENGLSQNTVNALLEDKDGFLWIGTDDGLNRYDGQTVVVYKHIRSDKTTIPDNQIQSLYQDKEGRIWIGTVAGLAFYDNNTNQFTSFRNNKKNTNSLVNNTVQAITEDKDGFLWIGTHEGLSKLDTKNNTFTNYIATQNDSLLLGGNDIKSLAIDAQNNLWIGTYKKGINKWSADRTQKKLYRYNKTDSTSLFGYTGNSFVIDKENQVWIATDRGFNKYNPKTDNFQHFTHNGYFYNLQAITQTQNGILYGISTDYIYTLNPSTQKLNRFKTTFGSIGTTASVIETQENTIWVATLNLGVVHFNPSKTNFQLYTKEKNNPNSLPNTNIWGITKTKDGIIWVGTETGITRLDRQKHEYKNIFKGNDKNDFKISGVTSLYRTKNKNVWIMGNFTICRLTDFSEEKGAKFVSLASSITDTTTLQSTSLAVLEDKTETLWIATFNGIYKLEPTTENDFGYKTKRFLKELTIWSIHEDKQGILWLGTNDGLVKTKRDNQNNIIGTTFYTSSQDLKSISSNIIRTITEDSKGNLWLGTTNGLNKMDKKNQTFEYWGDKNELANNAIYSILVDKKDNLWISTNRGIFKFLNDKESQSLDDDRRIIVYDTRDNLQSLEFNSGAYFQANDGEMFFGGINGFNSFYPKDIKPNTAKRKVILTELKLFGKTVKVNHEETQENNTRILLSQALKNTEKLDLTYEDKIITLEFVSPNFNKPEYDTYLYKLEGFDEDWNKTKTIRQATYTNLSAGNYTFRVKVINSDNIESEETTLKIVVSPPFWKTWWFVSFCGLLVISISIGFYRHKLKSVQTQNTKLESLVNERTSELREKNDEVNQRNEEINQQNEEILQQNQQLENQQKLVETAYENISILSEIGKQITSHLSVEMIVEMVYESVNKLLDASIFAIGIYNEKENSLDFINAKENGSTLTVHKTLLDEASLPSYCFNQNKEINIQDLQKEYTNYIPNKKINAIIGEVPESLIYVPINYKNETIGVLTVQSFDKNSYTKNNLNLVQNIAIYAAIALVNAKSYQQITEQSKAISLQNNNINASINYASRIQLAMLPPIEEIKKSFKHAFVFWLPRDIVSGDFYWFAEVENKVCIAAIDCTGHGVPGAFMSMIGNDILNHIVLEKKITNPAAILTHLHEQVSTALRQVETQNRDGMDMALCVYDKKIKELQFAGAKNPLYYIQNGELKDIAGSKFPIGGKWGKEKERIYENHILKIDQETTIFLCTDGYQDQFGGTNARKLMKKTMKSLFIEIADLEDYKQKLKLKKYFLDWKQEEEQVDDVLVMGFKVG</sequence>
<dbReference type="Gene3D" id="2.60.40.10">
    <property type="entry name" value="Immunoglobulins"/>
    <property type="match status" value="1"/>
</dbReference>
<accession>I4AFG4</accession>
<evidence type="ECO:0000256" key="2">
    <source>
        <dbReference type="SAM" id="Coils"/>
    </source>
</evidence>
<dbReference type="eggNOG" id="COG3292">
    <property type="taxonomic scope" value="Bacteria"/>
</dbReference>
<keyword evidence="2" id="KW-0175">Coiled coil</keyword>
<dbReference type="SUPFAM" id="SSF63829">
    <property type="entry name" value="Calcium-dependent phosphotriesterase"/>
    <property type="match status" value="3"/>
</dbReference>
<protein>
    <submittedName>
        <fullName evidence="4">Y_Y_Y domain-containing protein,putative transcriptional regulator,GAF domain-containing protein</fullName>
    </submittedName>
</protein>
<reference evidence="5" key="1">
    <citation type="submission" date="2012-06" db="EMBL/GenBank/DDBJ databases">
        <title>The complete genome of Flexibacter litoralis DSM 6794.</title>
        <authorList>
            <person name="Lucas S."/>
            <person name="Copeland A."/>
            <person name="Lapidus A."/>
            <person name="Glavina del Rio T."/>
            <person name="Dalin E."/>
            <person name="Tice H."/>
            <person name="Bruce D."/>
            <person name="Goodwin L."/>
            <person name="Pitluck S."/>
            <person name="Peters L."/>
            <person name="Ovchinnikova G."/>
            <person name="Lu M."/>
            <person name="Kyrpides N."/>
            <person name="Mavromatis K."/>
            <person name="Ivanova N."/>
            <person name="Brettin T."/>
            <person name="Detter J.C."/>
            <person name="Han C."/>
            <person name="Larimer F."/>
            <person name="Land M."/>
            <person name="Hauser L."/>
            <person name="Markowitz V."/>
            <person name="Cheng J.-F."/>
            <person name="Hugenholtz P."/>
            <person name="Woyke T."/>
            <person name="Wu D."/>
            <person name="Spring S."/>
            <person name="Lang E."/>
            <person name="Kopitz M."/>
            <person name="Brambilla E."/>
            <person name="Klenk H.-P."/>
            <person name="Eisen J.A."/>
        </authorList>
    </citation>
    <scope>NUCLEOTIDE SEQUENCE [LARGE SCALE GENOMIC DNA]</scope>
    <source>
        <strain evidence="5">ATCC 23117 / DSM 6794 / NBRC 15988 / NCIMB 1366 / Sio-4</strain>
    </source>
</reference>
<keyword evidence="1" id="KW-0597">Phosphoprotein</keyword>
<gene>
    <name evidence="4" type="ordered locus">Fleli_0203</name>
</gene>
<dbReference type="KEGG" id="fli:Fleli_0203"/>
<dbReference type="Gene3D" id="2.130.10.10">
    <property type="entry name" value="YVTN repeat-like/Quinoprotein amine dehydrogenase"/>
    <property type="match status" value="3"/>
</dbReference>